<accession>A0ABN2XW46</accession>
<dbReference type="SUPFAM" id="SSF46894">
    <property type="entry name" value="C-terminal effector domain of the bipartite response regulators"/>
    <property type="match status" value="1"/>
</dbReference>
<dbReference type="RefSeq" id="WP_344557406.1">
    <property type="nucleotide sequence ID" value="NZ_BAAANS010000061.1"/>
</dbReference>
<evidence type="ECO:0000259" key="1">
    <source>
        <dbReference type="SMART" id="SM00421"/>
    </source>
</evidence>
<dbReference type="InterPro" id="IPR016032">
    <property type="entry name" value="Sig_transdc_resp-reg_C-effctor"/>
</dbReference>
<dbReference type="Gene3D" id="1.10.10.10">
    <property type="entry name" value="Winged helix-like DNA-binding domain superfamily/Winged helix DNA-binding domain"/>
    <property type="match status" value="1"/>
</dbReference>
<proteinExistence type="predicted"/>
<dbReference type="InterPro" id="IPR036388">
    <property type="entry name" value="WH-like_DNA-bd_sf"/>
</dbReference>
<sequence length="164" mass="17277">MSNGVLRDLTIKEVALTNLIAAGLTARDIAHTSSAYNSTEAARKAIEHLLRKTGAGHRLQLTAWATAAKIVPGPVRESKALACAPKIPPRMLEILQGWTDGLATEEIRHGLGTAQDSMETYIRTLQVHLDVDCPEQAVVVAILASLVHVALPGAPLPAALGSAP</sequence>
<dbReference type="EMBL" id="BAAANS010000061">
    <property type="protein sequence ID" value="GAA2118096.1"/>
    <property type="molecule type" value="Genomic_DNA"/>
</dbReference>
<reference evidence="2 3" key="1">
    <citation type="journal article" date="2019" name="Int. J. Syst. Evol. Microbiol.">
        <title>The Global Catalogue of Microorganisms (GCM) 10K type strain sequencing project: providing services to taxonomists for standard genome sequencing and annotation.</title>
        <authorList>
            <consortium name="The Broad Institute Genomics Platform"/>
            <consortium name="The Broad Institute Genome Sequencing Center for Infectious Disease"/>
            <person name="Wu L."/>
            <person name="Ma J."/>
        </authorList>
    </citation>
    <scope>NUCLEOTIDE SEQUENCE [LARGE SCALE GENOMIC DNA]</scope>
    <source>
        <strain evidence="2 3">JCM 14559</strain>
    </source>
</reference>
<comment type="caution">
    <text evidence="2">The sequence shown here is derived from an EMBL/GenBank/DDBJ whole genome shotgun (WGS) entry which is preliminary data.</text>
</comment>
<dbReference type="Proteomes" id="UP001500897">
    <property type="component" value="Unassembled WGS sequence"/>
</dbReference>
<organism evidence="2 3">
    <name type="scientific">Kitasatospora saccharophila</name>
    <dbReference type="NCBI Taxonomy" id="407973"/>
    <lineage>
        <taxon>Bacteria</taxon>
        <taxon>Bacillati</taxon>
        <taxon>Actinomycetota</taxon>
        <taxon>Actinomycetes</taxon>
        <taxon>Kitasatosporales</taxon>
        <taxon>Streptomycetaceae</taxon>
        <taxon>Kitasatospora</taxon>
    </lineage>
</organism>
<feature type="domain" description="HTH luxR-type" evidence="1">
    <location>
        <begin position="6"/>
        <end position="65"/>
    </location>
</feature>
<evidence type="ECO:0000313" key="3">
    <source>
        <dbReference type="Proteomes" id="UP001500897"/>
    </source>
</evidence>
<name>A0ABN2XW46_9ACTN</name>
<dbReference type="InterPro" id="IPR000792">
    <property type="entry name" value="Tscrpt_reg_LuxR_C"/>
</dbReference>
<evidence type="ECO:0000313" key="2">
    <source>
        <dbReference type="EMBL" id="GAA2118096.1"/>
    </source>
</evidence>
<protein>
    <recommendedName>
        <fullName evidence="1">HTH luxR-type domain-containing protein</fullName>
    </recommendedName>
</protein>
<gene>
    <name evidence="2" type="ORF">GCM10009759_65070</name>
</gene>
<dbReference type="SMART" id="SM00421">
    <property type="entry name" value="HTH_LUXR"/>
    <property type="match status" value="1"/>
</dbReference>
<keyword evidence="3" id="KW-1185">Reference proteome</keyword>